<evidence type="ECO:0000256" key="1">
    <source>
        <dbReference type="ARBA" id="ARBA00023015"/>
    </source>
</evidence>
<dbReference type="SUPFAM" id="SSF46689">
    <property type="entry name" value="Homeodomain-like"/>
    <property type="match status" value="2"/>
</dbReference>
<sequence>MLFLVNLDILLVNHLKGMVSLDEPLRVGYRTSKNEEYDYHSHPDHYEIYFFHAGSCRYLIHNQIFDLIPGDLLLMDGMTLHKPNINPNKEYVRSVIHFSPQWIKSVLLEIDSMYLLEVFERLHHCLIRTKENNESKYLEDVIHRLYQKKIEAIRNNTVNESELKILLIQILISVHHLGQLDSIKLPDRKTDKLVHSEKIAEYIQVNYKNKLSLNGIAEALNLSKSYVSHVFKEMTGFTVMEYVMGCRLNQVKYLLEMEPHKPLKDIAYECGFESVSHFSRFFREKVGITAKRYRHSRLDNN</sequence>
<keyword evidence="1" id="KW-0805">Transcription regulation</keyword>
<dbReference type="Proteomes" id="UP000480246">
    <property type="component" value="Unassembled WGS sequence"/>
</dbReference>
<dbReference type="Pfam" id="PF12833">
    <property type="entry name" value="HTH_18"/>
    <property type="match status" value="1"/>
</dbReference>
<accession>A0A7C8GVJ1</accession>
<dbReference type="Gene3D" id="1.10.10.60">
    <property type="entry name" value="Homeodomain-like"/>
    <property type="match status" value="2"/>
</dbReference>
<dbReference type="InterPro" id="IPR014710">
    <property type="entry name" value="RmlC-like_jellyroll"/>
</dbReference>
<keyword evidence="2" id="KW-0238">DNA-binding</keyword>
<comment type="caution">
    <text evidence="5">The sequence shown here is derived from an EMBL/GenBank/DDBJ whole genome shotgun (WGS) entry which is preliminary data.</text>
</comment>
<evidence type="ECO:0000256" key="2">
    <source>
        <dbReference type="ARBA" id="ARBA00023125"/>
    </source>
</evidence>
<evidence type="ECO:0000256" key="3">
    <source>
        <dbReference type="ARBA" id="ARBA00023163"/>
    </source>
</evidence>
<dbReference type="PANTHER" id="PTHR43280">
    <property type="entry name" value="ARAC-FAMILY TRANSCRIPTIONAL REGULATOR"/>
    <property type="match status" value="1"/>
</dbReference>
<protein>
    <submittedName>
        <fullName evidence="5">AraC family transcriptional regulator</fullName>
    </submittedName>
</protein>
<feature type="domain" description="HTH araC/xylS-type" evidence="4">
    <location>
        <begin position="197"/>
        <end position="296"/>
    </location>
</feature>
<dbReference type="InterPro" id="IPR009057">
    <property type="entry name" value="Homeodomain-like_sf"/>
</dbReference>
<dbReference type="SUPFAM" id="SSF51215">
    <property type="entry name" value="Regulatory protein AraC"/>
    <property type="match status" value="1"/>
</dbReference>
<dbReference type="InterPro" id="IPR020449">
    <property type="entry name" value="Tscrpt_reg_AraC-type_HTH"/>
</dbReference>
<dbReference type="GO" id="GO:0043565">
    <property type="term" value="F:sequence-specific DNA binding"/>
    <property type="evidence" value="ECO:0007669"/>
    <property type="project" value="InterPro"/>
</dbReference>
<dbReference type="OrthoDB" id="2713997at2"/>
<dbReference type="GO" id="GO:0003700">
    <property type="term" value="F:DNA-binding transcription factor activity"/>
    <property type="evidence" value="ECO:0007669"/>
    <property type="project" value="InterPro"/>
</dbReference>
<dbReference type="PANTHER" id="PTHR43280:SF28">
    <property type="entry name" value="HTH-TYPE TRANSCRIPTIONAL ACTIVATOR RHAS"/>
    <property type="match status" value="1"/>
</dbReference>
<dbReference type="PRINTS" id="PR00032">
    <property type="entry name" value="HTHARAC"/>
</dbReference>
<dbReference type="InterPro" id="IPR037923">
    <property type="entry name" value="HTH-like"/>
</dbReference>
<keyword evidence="3" id="KW-0804">Transcription</keyword>
<keyword evidence="6" id="KW-1185">Reference proteome</keyword>
<evidence type="ECO:0000313" key="5">
    <source>
        <dbReference type="EMBL" id="KAB8139320.1"/>
    </source>
</evidence>
<dbReference type="Pfam" id="PF02311">
    <property type="entry name" value="AraC_binding"/>
    <property type="match status" value="1"/>
</dbReference>
<dbReference type="Gene3D" id="2.60.120.10">
    <property type="entry name" value="Jelly Rolls"/>
    <property type="match status" value="1"/>
</dbReference>
<name>A0A7C8GVJ1_9BACI</name>
<gene>
    <name evidence="5" type="ORF">F9U64_00570</name>
</gene>
<organism evidence="5 6">
    <name type="scientific">Gracilibacillus oryzae</name>
    <dbReference type="NCBI Taxonomy" id="1672701"/>
    <lineage>
        <taxon>Bacteria</taxon>
        <taxon>Bacillati</taxon>
        <taxon>Bacillota</taxon>
        <taxon>Bacilli</taxon>
        <taxon>Bacillales</taxon>
        <taxon>Bacillaceae</taxon>
        <taxon>Gracilibacillus</taxon>
    </lineage>
</organism>
<dbReference type="InterPro" id="IPR003313">
    <property type="entry name" value="AraC-bd"/>
</dbReference>
<dbReference type="InterPro" id="IPR018060">
    <property type="entry name" value="HTH_AraC"/>
</dbReference>
<dbReference type="InterPro" id="IPR018062">
    <property type="entry name" value="HTH_AraC-typ_CS"/>
</dbReference>
<dbReference type="AlphaFoldDB" id="A0A7C8GVJ1"/>
<dbReference type="EMBL" id="WEID01000004">
    <property type="protein sequence ID" value="KAB8139320.1"/>
    <property type="molecule type" value="Genomic_DNA"/>
</dbReference>
<evidence type="ECO:0000259" key="4">
    <source>
        <dbReference type="PROSITE" id="PS01124"/>
    </source>
</evidence>
<dbReference type="PROSITE" id="PS01124">
    <property type="entry name" value="HTH_ARAC_FAMILY_2"/>
    <property type="match status" value="1"/>
</dbReference>
<proteinExistence type="predicted"/>
<evidence type="ECO:0000313" key="6">
    <source>
        <dbReference type="Proteomes" id="UP000480246"/>
    </source>
</evidence>
<reference evidence="5 6" key="1">
    <citation type="submission" date="2019-10" db="EMBL/GenBank/DDBJ databases">
        <title>Gracilibacillus sp. nov. isolated from rice seeds.</title>
        <authorList>
            <person name="He S."/>
        </authorList>
    </citation>
    <scope>NUCLEOTIDE SEQUENCE [LARGE SCALE GENOMIC DNA]</scope>
    <source>
        <strain evidence="5 6">TD8</strain>
    </source>
</reference>
<dbReference type="SMART" id="SM00342">
    <property type="entry name" value="HTH_ARAC"/>
    <property type="match status" value="1"/>
</dbReference>
<dbReference type="PROSITE" id="PS00041">
    <property type="entry name" value="HTH_ARAC_FAMILY_1"/>
    <property type="match status" value="1"/>
</dbReference>